<gene>
    <name evidence="6" type="ORF">EV665_108144</name>
</gene>
<keyword evidence="3 5" id="KW-1133">Transmembrane helix</keyword>
<proteinExistence type="predicted"/>
<evidence type="ECO:0000256" key="2">
    <source>
        <dbReference type="ARBA" id="ARBA00022692"/>
    </source>
</evidence>
<evidence type="ECO:0000313" key="6">
    <source>
        <dbReference type="EMBL" id="TCN45004.1"/>
    </source>
</evidence>
<keyword evidence="2 5" id="KW-0812">Transmembrane</keyword>
<dbReference type="InterPro" id="IPR038770">
    <property type="entry name" value="Na+/solute_symporter_sf"/>
</dbReference>
<dbReference type="InterPro" id="IPR004710">
    <property type="entry name" value="Bilac:Na_transpt"/>
</dbReference>
<comment type="caution">
    <text evidence="6">The sequence shown here is derived from an EMBL/GenBank/DDBJ whole genome shotgun (WGS) entry which is preliminary data.</text>
</comment>
<dbReference type="PANTHER" id="PTHR10361:SF24">
    <property type="entry name" value="P3 PROTEIN"/>
    <property type="match status" value="1"/>
</dbReference>
<feature type="transmembrane region" description="Helical" evidence="5">
    <location>
        <begin position="98"/>
        <end position="120"/>
    </location>
</feature>
<feature type="transmembrane region" description="Helical" evidence="5">
    <location>
        <begin position="174"/>
        <end position="192"/>
    </location>
</feature>
<sequence>MEQSALIDIGLPIAVFIIMAGIGMTLAPVDFQRVVTQPKALVWGIVAALVLMPLVALLLATLMGLPPEIAVGLVVVAACPIGTTSSLFSYLARGDLALSIALSAVGSLVAIVTLPLFANFAIERLSDGDARVYLPVLRTIGVMIAIILFPVIVGMGIRRKAPGFAARAERLVGAFGLLVLVALIVGIGISVYERWVEILVSAGPAVVALVVCAVALGLLGSRALGLSAAEAVTVTLSISIRNAAIGMVLAITMMHSPEIAVPPALFGLLMYATGFSLVAYGRMTIKAPA</sequence>
<accession>A0A4R2CZZ6</accession>
<comment type="subcellular location">
    <subcellularLocation>
        <location evidence="1">Membrane</location>
        <topology evidence="1">Multi-pass membrane protein</topology>
    </subcellularLocation>
</comment>
<reference evidence="6 7" key="1">
    <citation type="submission" date="2019-03" db="EMBL/GenBank/DDBJ databases">
        <title>Genomic Encyclopedia of Type Strains, Phase IV (KMG-IV): sequencing the most valuable type-strain genomes for metagenomic binning, comparative biology and taxonomic classification.</title>
        <authorList>
            <person name="Goeker M."/>
        </authorList>
    </citation>
    <scope>NUCLEOTIDE SEQUENCE [LARGE SCALE GENOMIC DNA]</scope>
    <source>
        <strain evidence="6 7">DSM 18401</strain>
    </source>
</reference>
<feature type="transmembrane region" description="Helical" evidence="5">
    <location>
        <begin position="259"/>
        <end position="280"/>
    </location>
</feature>
<feature type="transmembrane region" description="Helical" evidence="5">
    <location>
        <begin position="41"/>
        <end position="63"/>
    </location>
</feature>
<name>A0A4R2CZZ6_SHIGR</name>
<evidence type="ECO:0000256" key="3">
    <source>
        <dbReference type="ARBA" id="ARBA00022989"/>
    </source>
</evidence>
<evidence type="ECO:0000256" key="5">
    <source>
        <dbReference type="SAM" id="Phobius"/>
    </source>
</evidence>
<keyword evidence="7" id="KW-1185">Reference proteome</keyword>
<evidence type="ECO:0000256" key="1">
    <source>
        <dbReference type="ARBA" id="ARBA00004141"/>
    </source>
</evidence>
<dbReference type="Gene3D" id="1.20.1530.20">
    <property type="match status" value="1"/>
</dbReference>
<evidence type="ECO:0000256" key="4">
    <source>
        <dbReference type="ARBA" id="ARBA00023136"/>
    </source>
</evidence>
<dbReference type="InterPro" id="IPR002657">
    <property type="entry name" value="BilAc:Na_symport/Acr3"/>
</dbReference>
<protein>
    <submittedName>
        <fullName evidence="6">BASS family bile acid:Na+ symporter</fullName>
    </submittedName>
</protein>
<organism evidence="6 7">
    <name type="scientific">Shinella granuli</name>
    <dbReference type="NCBI Taxonomy" id="323621"/>
    <lineage>
        <taxon>Bacteria</taxon>
        <taxon>Pseudomonadati</taxon>
        <taxon>Pseudomonadota</taxon>
        <taxon>Alphaproteobacteria</taxon>
        <taxon>Hyphomicrobiales</taxon>
        <taxon>Rhizobiaceae</taxon>
        <taxon>Shinella</taxon>
    </lineage>
</organism>
<dbReference type="GO" id="GO:0016020">
    <property type="term" value="C:membrane"/>
    <property type="evidence" value="ECO:0007669"/>
    <property type="project" value="UniProtKB-SubCell"/>
</dbReference>
<dbReference type="RefSeq" id="WP_133034712.1">
    <property type="nucleotide sequence ID" value="NZ_BAABEI010000003.1"/>
</dbReference>
<evidence type="ECO:0000313" key="7">
    <source>
        <dbReference type="Proteomes" id="UP000295351"/>
    </source>
</evidence>
<feature type="transmembrane region" description="Helical" evidence="5">
    <location>
        <begin position="69"/>
        <end position="91"/>
    </location>
</feature>
<dbReference type="EMBL" id="SLVX01000008">
    <property type="protein sequence ID" value="TCN45004.1"/>
    <property type="molecule type" value="Genomic_DNA"/>
</dbReference>
<feature type="transmembrane region" description="Helical" evidence="5">
    <location>
        <begin position="6"/>
        <end position="29"/>
    </location>
</feature>
<feature type="transmembrane region" description="Helical" evidence="5">
    <location>
        <begin position="231"/>
        <end position="253"/>
    </location>
</feature>
<dbReference type="Proteomes" id="UP000295351">
    <property type="component" value="Unassembled WGS sequence"/>
</dbReference>
<keyword evidence="4 5" id="KW-0472">Membrane</keyword>
<dbReference type="AlphaFoldDB" id="A0A4R2CZZ6"/>
<feature type="transmembrane region" description="Helical" evidence="5">
    <location>
        <begin position="198"/>
        <end position="219"/>
    </location>
</feature>
<dbReference type="PANTHER" id="PTHR10361">
    <property type="entry name" value="SODIUM-BILE ACID COTRANSPORTER"/>
    <property type="match status" value="1"/>
</dbReference>
<dbReference type="Pfam" id="PF01758">
    <property type="entry name" value="SBF"/>
    <property type="match status" value="1"/>
</dbReference>
<feature type="transmembrane region" description="Helical" evidence="5">
    <location>
        <begin position="132"/>
        <end position="153"/>
    </location>
</feature>